<organism evidence="1">
    <name type="scientific">Glycine max</name>
    <name type="common">Soybean</name>
    <name type="synonym">Glycine hispida</name>
    <dbReference type="NCBI Taxonomy" id="3847"/>
    <lineage>
        <taxon>Eukaryota</taxon>
        <taxon>Viridiplantae</taxon>
        <taxon>Streptophyta</taxon>
        <taxon>Embryophyta</taxon>
        <taxon>Tracheophyta</taxon>
        <taxon>Spermatophyta</taxon>
        <taxon>Magnoliopsida</taxon>
        <taxon>eudicotyledons</taxon>
        <taxon>Gunneridae</taxon>
        <taxon>Pentapetalae</taxon>
        <taxon>rosids</taxon>
        <taxon>fabids</taxon>
        <taxon>Fabales</taxon>
        <taxon>Fabaceae</taxon>
        <taxon>Papilionoideae</taxon>
        <taxon>50 kb inversion clade</taxon>
        <taxon>NPAAA clade</taxon>
        <taxon>indigoferoid/millettioid clade</taxon>
        <taxon>Phaseoleae</taxon>
        <taxon>Glycine</taxon>
        <taxon>Glycine subgen. Soja</taxon>
    </lineage>
</organism>
<reference evidence="2" key="2">
    <citation type="submission" date="2018-02" db="UniProtKB">
        <authorList>
            <consortium name="EnsemblPlants"/>
        </authorList>
    </citation>
    <scope>IDENTIFICATION</scope>
    <source>
        <strain evidence="2">Williams 82</strain>
    </source>
</reference>
<proteinExistence type="predicted"/>
<dbReference type="HOGENOM" id="CLU_2727228_0_0_1"/>
<accession>K7M739</accession>
<dbReference type="PaxDb" id="3847-GLYMA14G25441.1"/>
<dbReference type="Gramene" id="KRH16477">
    <property type="protein sequence ID" value="KRH16477"/>
    <property type="gene ID" value="GLYMA_14G158400"/>
</dbReference>
<reference evidence="1" key="3">
    <citation type="submission" date="2018-07" db="EMBL/GenBank/DDBJ databases">
        <title>WGS assembly of Glycine max.</title>
        <authorList>
            <person name="Schmutz J."/>
            <person name="Cannon S."/>
            <person name="Schlueter J."/>
            <person name="Ma J."/>
            <person name="Mitros T."/>
            <person name="Nelson W."/>
            <person name="Hyten D."/>
            <person name="Song Q."/>
            <person name="Thelen J."/>
            <person name="Cheng J."/>
            <person name="Xu D."/>
            <person name="Hellsten U."/>
            <person name="May G."/>
            <person name="Yu Y."/>
            <person name="Sakurai T."/>
            <person name="Umezawa T."/>
            <person name="Bhattacharyya M."/>
            <person name="Sandhu D."/>
            <person name="Valliyodan B."/>
            <person name="Lindquist E."/>
            <person name="Peto M."/>
            <person name="Grant D."/>
            <person name="Shu S."/>
            <person name="Goodstein D."/>
            <person name="Barry K."/>
            <person name="Futrell-Griggs M."/>
            <person name="Abernathy B."/>
            <person name="Du J."/>
            <person name="Tian Z."/>
            <person name="Zhu L."/>
            <person name="Gill N."/>
            <person name="Joshi T."/>
            <person name="Libault M."/>
            <person name="Sethuraman A."/>
            <person name="Zhang X."/>
            <person name="Shinozaki K."/>
            <person name="Nguyen H."/>
            <person name="Wing R."/>
            <person name="Cregan P."/>
            <person name="Specht J."/>
            <person name="Grimwood J."/>
            <person name="Rokhsar D."/>
            <person name="Stacey G."/>
            <person name="Shoemaker R."/>
            <person name="Jackson S."/>
        </authorList>
    </citation>
    <scope>NUCLEOTIDE SEQUENCE</scope>
    <source>
        <tissue evidence="1">Callus</tissue>
    </source>
</reference>
<evidence type="ECO:0000313" key="2">
    <source>
        <dbReference type="EnsemblPlants" id="KRH16477"/>
    </source>
</evidence>
<keyword evidence="3" id="KW-1185">Reference proteome</keyword>
<dbReference type="EnsemblPlants" id="KRH16477">
    <property type="protein sequence ID" value="KRH16477"/>
    <property type="gene ID" value="GLYMA_14G158400"/>
</dbReference>
<dbReference type="InParanoid" id="K7M739"/>
<protein>
    <submittedName>
        <fullName evidence="1 2">Uncharacterized protein</fullName>
    </submittedName>
</protein>
<gene>
    <name evidence="1" type="ORF">GLYMA_14G158400</name>
</gene>
<name>K7M739_SOYBN</name>
<dbReference type="EMBL" id="CM000847">
    <property type="protein sequence ID" value="KRH16477.1"/>
    <property type="molecule type" value="Genomic_DNA"/>
</dbReference>
<sequence>MHCHVLTQVRTSNAIMTVASVARIGRSSSTRGRRLGEVDEAPLSVALQQIRVARQRVRCVWWWKSAGLGIGT</sequence>
<evidence type="ECO:0000313" key="3">
    <source>
        <dbReference type="Proteomes" id="UP000008827"/>
    </source>
</evidence>
<dbReference type="Proteomes" id="UP000008827">
    <property type="component" value="Chromosome 14"/>
</dbReference>
<reference evidence="1 2" key="1">
    <citation type="journal article" date="2010" name="Nature">
        <title>Genome sequence of the palaeopolyploid soybean.</title>
        <authorList>
            <person name="Schmutz J."/>
            <person name="Cannon S.B."/>
            <person name="Schlueter J."/>
            <person name="Ma J."/>
            <person name="Mitros T."/>
            <person name="Nelson W."/>
            <person name="Hyten D.L."/>
            <person name="Song Q."/>
            <person name="Thelen J.J."/>
            <person name="Cheng J."/>
            <person name="Xu D."/>
            <person name="Hellsten U."/>
            <person name="May G.D."/>
            <person name="Yu Y."/>
            <person name="Sakurai T."/>
            <person name="Umezawa T."/>
            <person name="Bhattacharyya M.K."/>
            <person name="Sandhu D."/>
            <person name="Valliyodan B."/>
            <person name="Lindquist E."/>
            <person name="Peto M."/>
            <person name="Grant D."/>
            <person name="Shu S."/>
            <person name="Goodstein D."/>
            <person name="Barry K."/>
            <person name="Futrell-Griggs M."/>
            <person name="Abernathy B."/>
            <person name="Du J."/>
            <person name="Tian Z."/>
            <person name="Zhu L."/>
            <person name="Gill N."/>
            <person name="Joshi T."/>
            <person name="Libault M."/>
            <person name="Sethuraman A."/>
            <person name="Zhang X.-C."/>
            <person name="Shinozaki K."/>
            <person name="Nguyen H.T."/>
            <person name="Wing R.A."/>
            <person name="Cregan P."/>
            <person name="Specht J."/>
            <person name="Grimwood J."/>
            <person name="Rokhsar D."/>
            <person name="Stacey G."/>
            <person name="Shoemaker R.C."/>
            <person name="Jackson S.A."/>
        </authorList>
    </citation>
    <scope>NUCLEOTIDE SEQUENCE [LARGE SCALE GENOMIC DNA]</scope>
    <source>
        <strain evidence="2">cv. Williams 82</strain>
        <tissue evidence="1">Callus</tissue>
    </source>
</reference>
<dbReference type="AlphaFoldDB" id="K7M739"/>
<evidence type="ECO:0000313" key="1">
    <source>
        <dbReference type="EMBL" id="KRH16477.1"/>
    </source>
</evidence>